<evidence type="ECO:0000313" key="2">
    <source>
        <dbReference type="Proteomes" id="UP000466039"/>
    </source>
</evidence>
<evidence type="ECO:0000313" key="1">
    <source>
        <dbReference type="EMBL" id="BBZ59214.1"/>
    </source>
</evidence>
<dbReference type="Proteomes" id="UP000466039">
    <property type="component" value="Chromosome"/>
</dbReference>
<reference evidence="1 2" key="1">
    <citation type="journal article" date="2019" name="Emerg. Microbes Infect.">
        <title>Comprehensive subspecies identification of 175 nontuberculous mycobacteria species based on 7547 genomic profiles.</title>
        <authorList>
            <person name="Matsumoto Y."/>
            <person name="Kinjo T."/>
            <person name="Motooka D."/>
            <person name="Nabeya D."/>
            <person name="Jung N."/>
            <person name="Uechi K."/>
            <person name="Horii T."/>
            <person name="Iida T."/>
            <person name="Fujita J."/>
            <person name="Nakamura S."/>
        </authorList>
    </citation>
    <scope>NUCLEOTIDE SEQUENCE [LARGE SCALE GENOMIC DNA]</scope>
    <source>
        <strain evidence="1 2">JCM 15658</strain>
    </source>
</reference>
<dbReference type="AlphaFoldDB" id="A0AAD1MWS9"/>
<dbReference type="EMBL" id="AP022617">
    <property type="protein sequence ID" value="BBZ59214.1"/>
    <property type="molecule type" value="Genomic_DNA"/>
</dbReference>
<gene>
    <name evidence="1" type="ORF">MMON_05150</name>
</gene>
<name>A0AAD1MWS9_MYCMB</name>
<protein>
    <submittedName>
        <fullName evidence="1">Uncharacterized protein</fullName>
    </submittedName>
</protein>
<accession>A0AAD1MWS9</accession>
<proteinExistence type="predicted"/>
<sequence>MRYNPMFPMRAVKHWNRWCEGATIGDVARLVEDARLAQFLLERCRLRG</sequence>
<keyword evidence="2" id="KW-1185">Reference proteome</keyword>
<organism evidence="1 2">
    <name type="scientific">Mycolicibacterium monacense</name>
    <name type="common">Mycobacterium monacense</name>
    <dbReference type="NCBI Taxonomy" id="85693"/>
    <lineage>
        <taxon>Bacteria</taxon>
        <taxon>Bacillati</taxon>
        <taxon>Actinomycetota</taxon>
        <taxon>Actinomycetes</taxon>
        <taxon>Mycobacteriales</taxon>
        <taxon>Mycobacteriaceae</taxon>
        <taxon>Mycolicibacterium</taxon>
    </lineage>
</organism>